<accession>A0A089LJ51</accession>
<keyword evidence="2" id="KW-1185">Reference proteome</keyword>
<sequence length="173" mass="20107">MNDKREYYFGIHPDVLEPVSLAHSSFGALWYEEHDQRYIVGYGFGASQIEVLTEFSTSSAHITCTNLQIIHQVYQSIRNKQQEQDWSAHRRFPLLTFLREPWKSMAPGWYILRSHKAFPMHLSIVQRTKYAVWLEHTAVCEDEAELAACIAKAEQIHHLHIKSMDTLGGIIHE</sequence>
<evidence type="ECO:0000313" key="2">
    <source>
        <dbReference type="Proteomes" id="UP000029518"/>
    </source>
</evidence>
<dbReference type="Proteomes" id="UP000029518">
    <property type="component" value="Chromosome"/>
</dbReference>
<proteinExistence type="predicted"/>
<reference evidence="1" key="1">
    <citation type="submission" date="2014-08" db="EMBL/GenBank/DDBJ databases">
        <title>Comparative genomics of the Paenibacillus odorifer group.</title>
        <authorList>
            <person name="den Bakker H.C."/>
            <person name="Tsai Y.-C.Y.-C."/>
            <person name="Martin N."/>
            <person name="Korlach J."/>
            <person name="Wiedmann M."/>
        </authorList>
    </citation>
    <scope>NUCLEOTIDE SEQUENCE [LARGE SCALE GENOMIC DNA]</scope>
    <source>
        <strain evidence="1">DSM 13188</strain>
    </source>
</reference>
<dbReference type="HOGENOM" id="CLU_1531082_0_0_9"/>
<evidence type="ECO:0000313" key="1">
    <source>
        <dbReference type="EMBL" id="AIQ60140.1"/>
    </source>
</evidence>
<dbReference type="RefSeq" id="WP_042216574.1">
    <property type="nucleotide sequence ID" value="NZ_CP009285.1"/>
</dbReference>
<dbReference type="EMBL" id="CP009285">
    <property type="protein sequence ID" value="AIQ60140.1"/>
    <property type="molecule type" value="Genomic_DNA"/>
</dbReference>
<dbReference type="OrthoDB" id="2586527at2"/>
<dbReference type="AlphaFoldDB" id="A0A089LJ51"/>
<protein>
    <submittedName>
        <fullName evidence="1">Uncharacterized protein</fullName>
    </submittedName>
</protein>
<gene>
    <name evidence="1" type="ORF">PBOR_26720</name>
</gene>
<dbReference type="KEGG" id="pbd:PBOR_26720"/>
<organism evidence="1 2">
    <name type="scientific">Paenibacillus borealis</name>
    <dbReference type="NCBI Taxonomy" id="160799"/>
    <lineage>
        <taxon>Bacteria</taxon>
        <taxon>Bacillati</taxon>
        <taxon>Bacillota</taxon>
        <taxon>Bacilli</taxon>
        <taxon>Bacillales</taxon>
        <taxon>Paenibacillaceae</taxon>
        <taxon>Paenibacillus</taxon>
    </lineage>
</organism>
<name>A0A089LJ51_PAEBO</name>